<dbReference type="Proteomes" id="UP000518266">
    <property type="component" value="Unassembled WGS sequence"/>
</dbReference>
<keyword evidence="2" id="KW-1185">Reference proteome</keyword>
<reference evidence="1 2" key="1">
    <citation type="submission" date="2020-03" db="EMBL/GenBank/DDBJ databases">
        <title>Dissostichus mawsoni Genome sequencing and assembly.</title>
        <authorList>
            <person name="Park H."/>
        </authorList>
    </citation>
    <scope>NUCLEOTIDE SEQUENCE [LARGE SCALE GENOMIC DNA]</scope>
    <source>
        <strain evidence="1">DM0001</strain>
        <tissue evidence="1">Muscle</tissue>
    </source>
</reference>
<evidence type="ECO:0000313" key="1">
    <source>
        <dbReference type="EMBL" id="KAF3837726.1"/>
    </source>
</evidence>
<sequence length="183" mass="20160">MALFIWAMVEESSSHCAMLCSIMCLRGTMRETVGRDSSHSTVVAFFSGERSRTMSSASVMSAGSRVSISRSSLIALTWPTDSAVPRQSNHDTAYLLQSPSNSPPDCFLHHFSLCFQCDPSAIDDQSFQPTCMLLPSPYLPARFSVQPELPTSTPDLHILQTCLSLRTINHLNILSHCLRLGHV</sequence>
<comment type="caution">
    <text evidence="1">The sequence shown here is derived from an EMBL/GenBank/DDBJ whole genome shotgun (WGS) entry which is preliminary data.</text>
</comment>
<gene>
    <name evidence="1" type="ORF">F7725_009494</name>
</gene>
<dbReference type="EMBL" id="JAAKFY010000022">
    <property type="protein sequence ID" value="KAF3837726.1"/>
    <property type="molecule type" value="Genomic_DNA"/>
</dbReference>
<organism evidence="1 2">
    <name type="scientific">Dissostichus mawsoni</name>
    <name type="common">Antarctic cod</name>
    <dbReference type="NCBI Taxonomy" id="36200"/>
    <lineage>
        <taxon>Eukaryota</taxon>
        <taxon>Metazoa</taxon>
        <taxon>Chordata</taxon>
        <taxon>Craniata</taxon>
        <taxon>Vertebrata</taxon>
        <taxon>Euteleostomi</taxon>
        <taxon>Actinopterygii</taxon>
        <taxon>Neopterygii</taxon>
        <taxon>Teleostei</taxon>
        <taxon>Neoteleostei</taxon>
        <taxon>Acanthomorphata</taxon>
        <taxon>Eupercaria</taxon>
        <taxon>Perciformes</taxon>
        <taxon>Notothenioidei</taxon>
        <taxon>Nototheniidae</taxon>
        <taxon>Dissostichus</taxon>
    </lineage>
</organism>
<accession>A0A7J5XKV7</accession>
<evidence type="ECO:0000313" key="2">
    <source>
        <dbReference type="Proteomes" id="UP000518266"/>
    </source>
</evidence>
<proteinExistence type="predicted"/>
<protein>
    <submittedName>
        <fullName evidence="1">Uncharacterized protein</fullName>
    </submittedName>
</protein>
<dbReference type="AlphaFoldDB" id="A0A7J5XKV7"/>
<name>A0A7J5XKV7_DISMA</name>